<proteinExistence type="predicted"/>
<protein>
    <recommendedName>
        <fullName evidence="4">Knottin scorpion toxin-like domain-containing protein</fullName>
    </recommendedName>
</protein>
<reference evidence="3" key="2">
    <citation type="journal article" date="2017" name="Nat. Plants">
        <title>The Aegilops tauschii genome reveals multiple impacts of transposons.</title>
        <authorList>
            <person name="Zhao G."/>
            <person name="Zou C."/>
            <person name="Li K."/>
            <person name="Wang K."/>
            <person name="Li T."/>
            <person name="Gao L."/>
            <person name="Zhang X."/>
            <person name="Wang H."/>
            <person name="Yang Z."/>
            <person name="Liu X."/>
            <person name="Jiang W."/>
            <person name="Mao L."/>
            <person name="Kong X."/>
            <person name="Jiao Y."/>
            <person name="Jia J."/>
        </authorList>
    </citation>
    <scope>NUCLEOTIDE SEQUENCE [LARGE SCALE GENOMIC DNA]</scope>
    <source>
        <strain evidence="3">cv. AL8/78</strain>
    </source>
</reference>
<evidence type="ECO:0000313" key="2">
    <source>
        <dbReference type="EnsemblPlants" id="AET3Gv21251500.1"/>
    </source>
</evidence>
<reference evidence="2" key="3">
    <citation type="journal article" date="2017" name="Nature">
        <title>Genome sequence of the progenitor of the wheat D genome Aegilops tauschii.</title>
        <authorList>
            <person name="Luo M.C."/>
            <person name="Gu Y.Q."/>
            <person name="Puiu D."/>
            <person name="Wang H."/>
            <person name="Twardziok S.O."/>
            <person name="Deal K.R."/>
            <person name="Huo N."/>
            <person name="Zhu T."/>
            <person name="Wang L."/>
            <person name="Wang Y."/>
            <person name="McGuire P.E."/>
            <person name="Liu S."/>
            <person name="Long H."/>
            <person name="Ramasamy R.K."/>
            <person name="Rodriguez J.C."/>
            <person name="Van S.L."/>
            <person name="Yuan L."/>
            <person name="Wang Z."/>
            <person name="Xia Z."/>
            <person name="Xiao L."/>
            <person name="Anderson O.D."/>
            <person name="Ouyang S."/>
            <person name="Liang Y."/>
            <person name="Zimin A.V."/>
            <person name="Pertea G."/>
            <person name="Qi P."/>
            <person name="Bennetzen J.L."/>
            <person name="Dai X."/>
            <person name="Dawson M.W."/>
            <person name="Muller H.G."/>
            <person name="Kugler K."/>
            <person name="Rivarola-Duarte L."/>
            <person name="Spannagl M."/>
            <person name="Mayer K.F.X."/>
            <person name="Lu F.H."/>
            <person name="Bevan M.W."/>
            <person name="Leroy P."/>
            <person name="Li P."/>
            <person name="You F.M."/>
            <person name="Sun Q."/>
            <person name="Liu Z."/>
            <person name="Lyons E."/>
            <person name="Wicker T."/>
            <person name="Salzberg S.L."/>
            <person name="Devos K.M."/>
            <person name="Dvorak J."/>
        </authorList>
    </citation>
    <scope>NUCLEOTIDE SEQUENCE [LARGE SCALE GENOMIC DNA]</scope>
    <source>
        <strain evidence="2">cv. AL8/78</strain>
    </source>
</reference>
<keyword evidence="3" id="KW-1185">Reference proteome</keyword>
<dbReference type="Gramene" id="AET3Gv21251500.1">
    <property type="protein sequence ID" value="AET3Gv21251500.1"/>
    <property type="gene ID" value="AET3Gv21251500"/>
</dbReference>
<dbReference type="EnsemblPlants" id="AET3Gv21251500.1">
    <property type="protein sequence ID" value="AET3Gv21251500.1"/>
    <property type="gene ID" value="AET3Gv21251500"/>
</dbReference>
<evidence type="ECO:0000313" key="3">
    <source>
        <dbReference type="Proteomes" id="UP000015105"/>
    </source>
</evidence>
<evidence type="ECO:0008006" key="4">
    <source>
        <dbReference type="Google" id="ProtNLM"/>
    </source>
</evidence>
<dbReference type="AlphaFoldDB" id="A0A453GWZ4"/>
<keyword evidence="1" id="KW-0472">Membrane</keyword>
<reference evidence="2" key="5">
    <citation type="journal article" date="2021" name="G3 (Bethesda)">
        <title>Aegilops tauschii genome assembly Aet v5.0 features greater sequence contiguity and improved annotation.</title>
        <authorList>
            <person name="Wang L."/>
            <person name="Zhu T."/>
            <person name="Rodriguez J.C."/>
            <person name="Deal K.R."/>
            <person name="Dubcovsky J."/>
            <person name="McGuire P.E."/>
            <person name="Lux T."/>
            <person name="Spannagl M."/>
            <person name="Mayer K.F.X."/>
            <person name="Baldrich P."/>
            <person name="Meyers B.C."/>
            <person name="Huo N."/>
            <person name="Gu Y.Q."/>
            <person name="Zhou H."/>
            <person name="Devos K.M."/>
            <person name="Bennetzen J.L."/>
            <person name="Unver T."/>
            <person name="Budak H."/>
            <person name="Gulick P.J."/>
            <person name="Galiba G."/>
            <person name="Kalapos B."/>
            <person name="Nelson D.R."/>
            <person name="Li P."/>
            <person name="You F.M."/>
            <person name="Luo M.C."/>
            <person name="Dvorak J."/>
        </authorList>
    </citation>
    <scope>NUCLEOTIDE SEQUENCE [LARGE SCALE GENOMIC DNA]</scope>
    <source>
        <strain evidence="2">cv. AL8/78</strain>
    </source>
</reference>
<sequence length="87" mass="10047">DEKEKFLYYLMEGKIILLCLMVIVQLGIGNSIHVDDCEGVIAFTAAECSALDCRRSCRNSWAEHVYRSYCRVGQTQQYCYCFVCDEK</sequence>
<dbReference type="Proteomes" id="UP000015105">
    <property type="component" value="Chromosome 3D"/>
</dbReference>
<accession>A0A453GWZ4</accession>
<feature type="transmembrane region" description="Helical" evidence="1">
    <location>
        <begin position="6"/>
        <end position="24"/>
    </location>
</feature>
<organism evidence="2 3">
    <name type="scientific">Aegilops tauschii subsp. strangulata</name>
    <name type="common">Goatgrass</name>
    <dbReference type="NCBI Taxonomy" id="200361"/>
    <lineage>
        <taxon>Eukaryota</taxon>
        <taxon>Viridiplantae</taxon>
        <taxon>Streptophyta</taxon>
        <taxon>Embryophyta</taxon>
        <taxon>Tracheophyta</taxon>
        <taxon>Spermatophyta</taxon>
        <taxon>Magnoliopsida</taxon>
        <taxon>Liliopsida</taxon>
        <taxon>Poales</taxon>
        <taxon>Poaceae</taxon>
        <taxon>BOP clade</taxon>
        <taxon>Pooideae</taxon>
        <taxon>Triticodae</taxon>
        <taxon>Triticeae</taxon>
        <taxon>Triticinae</taxon>
        <taxon>Aegilops</taxon>
    </lineage>
</organism>
<keyword evidence="1" id="KW-0812">Transmembrane</keyword>
<evidence type="ECO:0000256" key="1">
    <source>
        <dbReference type="SAM" id="Phobius"/>
    </source>
</evidence>
<reference evidence="3" key="1">
    <citation type="journal article" date="2014" name="Science">
        <title>Ancient hybridizations among the ancestral genomes of bread wheat.</title>
        <authorList>
            <consortium name="International Wheat Genome Sequencing Consortium,"/>
            <person name="Marcussen T."/>
            <person name="Sandve S.R."/>
            <person name="Heier L."/>
            <person name="Spannagl M."/>
            <person name="Pfeifer M."/>
            <person name="Jakobsen K.S."/>
            <person name="Wulff B.B."/>
            <person name="Steuernagel B."/>
            <person name="Mayer K.F."/>
            <person name="Olsen O.A."/>
        </authorList>
    </citation>
    <scope>NUCLEOTIDE SEQUENCE [LARGE SCALE GENOMIC DNA]</scope>
    <source>
        <strain evidence="3">cv. AL8/78</strain>
    </source>
</reference>
<reference evidence="2" key="4">
    <citation type="submission" date="2019-03" db="UniProtKB">
        <authorList>
            <consortium name="EnsemblPlants"/>
        </authorList>
    </citation>
    <scope>IDENTIFICATION</scope>
</reference>
<name>A0A453GWZ4_AEGTS</name>
<keyword evidence="1" id="KW-1133">Transmembrane helix</keyword>